<accession>A0AAD9DEA7</accession>
<feature type="domain" description="PDZ" evidence="3">
    <location>
        <begin position="672"/>
        <end position="729"/>
    </location>
</feature>
<dbReference type="PROSITE" id="PS50106">
    <property type="entry name" value="PDZ"/>
    <property type="match status" value="2"/>
</dbReference>
<feature type="compositionally biased region" description="Low complexity" evidence="1">
    <location>
        <begin position="175"/>
        <end position="191"/>
    </location>
</feature>
<feature type="region of interest" description="Disordered" evidence="1">
    <location>
        <begin position="551"/>
        <end position="576"/>
    </location>
</feature>
<proteinExistence type="predicted"/>
<dbReference type="InterPro" id="IPR036034">
    <property type="entry name" value="PDZ_sf"/>
</dbReference>
<dbReference type="PANTHER" id="PTHR38909:SF1">
    <property type="entry name" value="G PROTEIN GAMMA DOMAIN-CONTAINING PROTEIN"/>
    <property type="match status" value="1"/>
</dbReference>
<dbReference type="PANTHER" id="PTHR38909">
    <property type="entry name" value="G PROTEIN GAMMA DOMAIN-CONTAINING PROTEIN"/>
    <property type="match status" value="1"/>
</dbReference>
<dbReference type="SMART" id="SM00228">
    <property type="entry name" value="PDZ"/>
    <property type="match status" value="2"/>
</dbReference>
<feature type="compositionally biased region" description="Low complexity" evidence="1">
    <location>
        <begin position="399"/>
        <end position="408"/>
    </location>
</feature>
<keyword evidence="2" id="KW-0812">Transmembrane</keyword>
<dbReference type="EMBL" id="JATAAI010000008">
    <property type="protein sequence ID" value="KAK1744027.1"/>
    <property type="molecule type" value="Genomic_DNA"/>
</dbReference>
<gene>
    <name evidence="4" type="ORF">QTG54_005624</name>
</gene>
<evidence type="ECO:0000256" key="2">
    <source>
        <dbReference type="SAM" id="Phobius"/>
    </source>
</evidence>
<dbReference type="SUPFAM" id="SSF50156">
    <property type="entry name" value="PDZ domain-like"/>
    <property type="match status" value="2"/>
</dbReference>
<feature type="transmembrane region" description="Helical" evidence="2">
    <location>
        <begin position="583"/>
        <end position="603"/>
    </location>
</feature>
<keyword evidence="2" id="KW-0472">Membrane</keyword>
<name>A0AAD9DEA7_9STRA</name>
<keyword evidence="5" id="KW-1185">Reference proteome</keyword>
<protein>
    <recommendedName>
        <fullName evidence="3">PDZ domain-containing protein</fullName>
    </recommendedName>
</protein>
<evidence type="ECO:0000259" key="3">
    <source>
        <dbReference type="PROSITE" id="PS50106"/>
    </source>
</evidence>
<evidence type="ECO:0000313" key="4">
    <source>
        <dbReference type="EMBL" id="KAK1744027.1"/>
    </source>
</evidence>
<comment type="caution">
    <text evidence="4">The sequence shown here is derived from an EMBL/GenBank/DDBJ whole genome shotgun (WGS) entry which is preliminary data.</text>
</comment>
<keyword evidence="2" id="KW-1133">Transmembrane helix</keyword>
<feature type="domain" description="PDZ" evidence="3">
    <location>
        <begin position="776"/>
        <end position="833"/>
    </location>
</feature>
<evidence type="ECO:0000313" key="5">
    <source>
        <dbReference type="Proteomes" id="UP001224775"/>
    </source>
</evidence>
<dbReference type="InterPro" id="IPR001478">
    <property type="entry name" value="PDZ"/>
</dbReference>
<dbReference type="Gene3D" id="2.30.42.10">
    <property type="match status" value="2"/>
</dbReference>
<feature type="region of interest" description="Disordered" evidence="1">
    <location>
        <begin position="611"/>
        <end position="631"/>
    </location>
</feature>
<feature type="compositionally biased region" description="Basic and acidic residues" evidence="1">
    <location>
        <begin position="746"/>
        <end position="757"/>
    </location>
</feature>
<reference evidence="4" key="1">
    <citation type="submission" date="2023-06" db="EMBL/GenBank/DDBJ databases">
        <title>Survivors Of The Sea: Transcriptome response of Skeletonema marinoi to long-term dormancy.</title>
        <authorList>
            <person name="Pinder M.I.M."/>
            <person name="Kourtchenko O."/>
            <person name="Robertson E.K."/>
            <person name="Larsson T."/>
            <person name="Maumus F."/>
            <person name="Osuna-Cruz C.M."/>
            <person name="Vancaester E."/>
            <person name="Stenow R."/>
            <person name="Vandepoele K."/>
            <person name="Ploug H."/>
            <person name="Bruchert V."/>
            <person name="Godhe A."/>
            <person name="Topel M."/>
        </authorList>
    </citation>
    <scope>NUCLEOTIDE SEQUENCE</scope>
    <source>
        <strain evidence="4">R05AC</strain>
    </source>
</reference>
<dbReference type="AlphaFoldDB" id="A0AAD9DEA7"/>
<organism evidence="4 5">
    <name type="scientific">Skeletonema marinoi</name>
    <dbReference type="NCBI Taxonomy" id="267567"/>
    <lineage>
        <taxon>Eukaryota</taxon>
        <taxon>Sar</taxon>
        <taxon>Stramenopiles</taxon>
        <taxon>Ochrophyta</taxon>
        <taxon>Bacillariophyta</taxon>
        <taxon>Coscinodiscophyceae</taxon>
        <taxon>Thalassiosirophycidae</taxon>
        <taxon>Thalassiosirales</taxon>
        <taxon>Skeletonemataceae</taxon>
        <taxon>Skeletonema</taxon>
        <taxon>Skeletonema marinoi-dohrnii complex</taxon>
    </lineage>
</organism>
<feature type="region of interest" description="Disordered" evidence="1">
    <location>
        <begin position="382"/>
        <end position="408"/>
    </location>
</feature>
<dbReference type="Proteomes" id="UP001224775">
    <property type="component" value="Unassembled WGS sequence"/>
</dbReference>
<feature type="region of interest" description="Disordered" evidence="1">
    <location>
        <begin position="166"/>
        <end position="199"/>
    </location>
</feature>
<evidence type="ECO:0000256" key="1">
    <source>
        <dbReference type="SAM" id="MobiDB-lite"/>
    </source>
</evidence>
<sequence length="856" mass="90876">MLTVPTGQTCGAVKEISADHINGSALCNIIQIEETVCCPKLIANPCTFCEDGIPDEDSVPESAGGATCGEVKALTIKESADSVICSILQQPESSCCPPPPLPPDNPCLFCEGGIPDPGFSFVVDGTEKTCAELKSLVGNEGKETDLCATIQNVEYLCCRQTPTIDTNPPTPTPTSIPTSSIATSPTYSPTSELFVTPTSSQPTPAYMSKICTFCKDGMIDASLEIPGTQGRTCGSEKDRAESLNGLTPLCRSVQQAQDVCCPEPITDPCTFCEEGIDNLDLELPQSGGRTCGTVNTLAATMEQGSELCTTLKQAEILCCPLPAKFCTFCLEGIPDPTIVMSGGQSCGSMQASVASIPSNSDLCSEFQAVESQCCPVSVSVPPTKSPSAATKPPTDDVGSPISPLPSDSDLVGPVTRSGIEMLLVGVENAGQVTVWQDYTKAFIEDFFKKNPGIVYDVNATVTFISQTATAGVESIAPRGPIRRQLQKTSAPSVKITYVQTTTYKSKYPDSYAYDEDYIAEEPFKKDPEGYIAMLKRLSSYYDPVSEVTVTVPLPTPPPSPPLPASVKSPGASDNTSDNNTKSIIIGVVCGVILVAVIAGLLIVRKRNMRRNRDSAPQTLTRQVESDEDLENRDMSDAFETKGALAAASALSNLTNCEVISSGEGMFHVIAPEGKLGVVVATSPQGGPVYVADLREDSPLLGKVHLGDKIIAIDDDDVQQLSSIEVSQLIARKSRNPQRKLTILREEAPSSDEAKDALEAAPTNSSSEDFIHVVAPEGKLGVVVATSPQGGPAYVVDLREDSPLLGKVLLGDKIIAIDDDDVQQLSSTEVSKLIARKSRNPQRKLTILREEDQEEAP</sequence>
<feature type="region of interest" description="Disordered" evidence="1">
    <location>
        <begin position="746"/>
        <end position="765"/>
    </location>
</feature>
<feature type="compositionally biased region" description="Pro residues" evidence="1">
    <location>
        <begin position="553"/>
        <end position="563"/>
    </location>
</feature>